<name>A0A1D3JWG8_PSEVE</name>
<gene>
    <name evidence="1" type="primary">K</name>
    <name evidence="1" type="ORF">PVE_R1G2416</name>
</gene>
<reference evidence="2" key="1">
    <citation type="submission" date="2016-07" db="EMBL/GenBank/DDBJ databases">
        <authorList>
            <person name="Florea S."/>
            <person name="Webb J.S."/>
            <person name="Jaromczyk J."/>
            <person name="Schardl C.L."/>
        </authorList>
    </citation>
    <scope>NUCLEOTIDE SEQUENCE [LARGE SCALE GENOMIC DNA]</scope>
    <source>
        <strain evidence="2">1YdBTEX2</strain>
    </source>
</reference>
<dbReference type="GO" id="GO:0003796">
    <property type="term" value="F:lysozyme activity"/>
    <property type="evidence" value="ECO:0007669"/>
    <property type="project" value="UniProtKB-EC"/>
</dbReference>
<keyword evidence="1" id="KW-0326">Glycosidase</keyword>
<dbReference type="InterPro" id="IPR034691">
    <property type="entry name" value="Endolysin_lambda_type"/>
</dbReference>
<keyword evidence="1" id="KW-0378">Hydrolase</keyword>
<dbReference type="GO" id="GO:0044659">
    <property type="term" value="P:viral release from host cell by cytolysis"/>
    <property type="evidence" value="ECO:0007669"/>
    <property type="project" value="InterPro"/>
</dbReference>
<protein>
    <submittedName>
        <fullName evidence="1">Endolysin</fullName>
        <ecNumber evidence="1">3.2.1.17</ecNumber>
    </submittedName>
</protein>
<dbReference type="SUPFAM" id="SSF53955">
    <property type="entry name" value="Lysozyme-like"/>
    <property type="match status" value="1"/>
</dbReference>
<sequence>MARLSTTQAGSRNALAFLDMLAWSEGTSTSPATALDGYDVIVTGIDRKPEVFTDFSDHPFAKGRRSKAINSKGLTSNASGRYQQMLKDWPYYRMLLALPDFSPISQDLLALQHIRECRALPDVHAGRVESAIAKCRNIWASLPGAGYGQREHRIGNLIQQYRLAGGVLS</sequence>
<dbReference type="Proteomes" id="UP000245431">
    <property type="component" value="Chromosome PVE_r1"/>
</dbReference>
<proteinExistence type="inferred from homology"/>
<dbReference type="AlphaFoldDB" id="A0A1D3JWG8"/>
<evidence type="ECO:0000313" key="1">
    <source>
        <dbReference type="EMBL" id="SBW80301.1"/>
    </source>
</evidence>
<evidence type="ECO:0000313" key="2">
    <source>
        <dbReference type="Proteomes" id="UP000245431"/>
    </source>
</evidence>
<dbReference type="HAMAP" id="MF_04109">
    <property type="entry name" value="ENDOLYSIN_LAMBDA"/>
    <property type="match status" value="1"/>
</dbReference>
<dbReference type="CDD" id="cd00736">
    <property type="entry name" value="lambda_lys-like"/>
    <property type="match status" value="1"/>
</dbReference>
<dbReference type="EMBL" id="LT599583">
    <property type="protein sequence ID" value="SBW80301.1"/>
    <property type="molecule type" value="Genomic_DNA"/>
</dbReference>
<accession>A0A1D3JWG8</accession>
<dbReference type="EC" id="3.2.1.17" evidence="1"/>
<dbReference type="InterPro" id="IPR023346">
    <property type="entry name" value="Lysozyme-like_dom_sf"/>
</dbReference>
<dbReference type="RefSeq" id="WP_017844387.1">
    <property type="nucleotide sequence ID" value="NZ_AOUH01000002.1"/>
</dbReference>
<organism evidence="1 2">
    <name type="scientific">Pseudomonas veronii 1YdBTEX2</name>
    <dbReference type="NCBI Taxonomy" id="1295141"/>
    <lineage>
        <taxon>Bacteria</taxon>
        <taxon>Pseudomonadati</taxon>
        <taxon>Pseudomonadota</taxon>
        <taxon>Gammaproteobacteria</taxon>
        <taxon>Pseudomonadales</taxon>
        <taxon>Pseudomonadaceae</taxon>
        <taxon>Pseudomonas</taxon>
    </lineage>
</organism>
<dbReference type="Gene3D" id="1.10.530.10">
    <property type="match status" value="1"/>
</dbReference>
<dbReference type="GO" id="GO:0009253">
    <property type="term" value="P:peptidoglycan catabolic process"/>
    <property type="evidence" value="ECO:0007669"/>
    <property type="project" value="InterPro"/>
</dbReference>